<proteinExistence type="inferred from homology"/>
<name>A0A4S8QPX5_9ACTN</name>
<sequence length="833" mass="93731">MTSPSSPDWFPDQLLADYVAIFQRRRHLSLANTVIRQDSAEGVDLVAAYVLGDHRRLPGLLEYAKSRLPEAIDFNLKRIHPVRMGYLARLVALRAKRDATGLRQAADLYDLAAEVHGTGKLSTIHQDLRIQVAYRLGDSQHVSELLDEQANLSDHVRASIELNLANPVQDMEADWSRWLGRFEGLLPPAKYSFEGDTALAPIDRLRARGLRSHQEATRVTVAFTCFRPGPELLTAVRSVVEQSWRNLEILLLDDGSGEDFHPLLKECAELDERIKLVLLERNQGTYAARNAAIDLAEGEFLTFHDSDDWSHPDRIERQLTLMRSEPSLMATTAVGLKVRPDLLVDRLGQPVVDSSLPTTMLRLAEVRKRVGYFHQIRRGADAEYLARITAAFGRSAVQHEKSTPVGLMRQSIDSLSGGDFGAGGWMVPAREAYKSAYAHWHSQIKSGERKAFLPREGNTGIVPVAPHLLSNGAAEPDGARYDFVFATDWRPYGAPAKSTIEEIVTLLDAGYKVGIFQLETYRYISPNVRPLCSPIQQMVNDGRIDRLLPGENHEVGTLVIRYPSVLQFPTGRETGLRPERVVILANQAPREHDGTDWRYVPSACTAHAKRLFGVDPIWVPQGPQTRQALIDDGTLDASQIAAFDMPSVVDPTDWAMPRRRFRSALPVLGRHSRDHYTKWPDSAEHLLQVYPDDPAIDVRIMGGDTVPLELLGQRYLPPNWTSYSYDQLPVKSFLYQLDFWIYFHHPVLVESFGRAVLEAMANGCVVVLPHSFEPTFGPGAVYCREDEVHGIVTAMHADFARYQAQSERGLRHVREQFSRQSHLRRIARLHEAH</sequence>
<dbReference type="PANTHER" id="PTHR43685:SF5">
    <property type="entry name" value="GLYCOSYLTRANSFERASE EPSE-RELATED"/>
    <property type="match status" value="1"/>
</dbReference>
<dbReference type="PANTHER" id="PTHR43685">
    <property type="entry name" value="GLYCOSYLTRANSFERASE"/>
    <property type="match status" value="1"/>
</dbReference>
<dbReference type="InterPro" id="IPR001173">
    <property type="entry name" value="Glyco_trans_2-like"/>
</dbReference>
<dbReference type="Gene3D" id="3.40.50.2000">
    <property type="entry name" value="Glycogen Phosphorylase B"/>
    <property type="match status" value="1"/>
</dbReference>
<keyword evidence="2" id="KW-0328">Glycosyltransferase</keyword>
<dbReference type="AlphaFoldDB" id="A0A4S8QPX5"/>
<evidence type="ECO:0000256" key="1">
    <source>
        <dbReference type="ARBA" id="ARBA00006739"/>
    </source>
</evidence>
<evidence type="ECO:0000259" key="4">
    <source>
        <dbReference type="Pfam" id="PF00535"/>
    </source>
</evidence>
<evidence type="ECO:0000313" key="6">
    <source>
        <dbReference type="Proteomes" id="UP000308760"/>
    </source>
</evidence>
<evidence type="ECO:0000256" key="2">
    <source>
        <dbReference type="ARBA" id="ARBA00022676"/>
    </source>
</evidence>
<gene>
    <name evidence="5" type="ORF">FAB82_01000</name>
</gene>
<comment type="similarity">
    <text evidence="1">Belongs to the glycosyltransferase 2 family.</text>
</comment>
<reference evidence="6" key="1">
    <citation type="submission" date="2019-04" db="EMBL/GenBank/DDBJ databases">
        <title>Nocardioides xinjiangensis sp. nov.</title>
        <authorList>
            <person name="Liu S."/>
        </authorList>
    </citation>
    <scope>NUCLEOTIDE SEQUENCE [LARGE SCALE GENOMIC DNA]</scope>
    <source>
        <strain evidence="6">18</strain>
    </source>
</reference>
<dbReference type="SUPFAM" id="SSF53756">
    <property type="entry name" value="UDP-Glycosyltransferase/glycogen phosphorylase"/>
    <property type="match status" value="1"/>
</dbReference>
<dbReference type="Gene3D" id="3.90.550.10">
    <property type="entry name" value="Spore Coat Polysaccharide Biosynthesis Protein SpsA, Chain A"/>
    <property type="match status" value="1"/>
</dbReference>
<dbReference type="SUPFAM" id="SSF53448">
    <property type="entry name" value="Nucleotide-diphospho-sugar transferases"/>
    <property type="match status" value="1"/>
</dbReference>
<organism evidence="5 6">
    <name type="scientific">Glycomyces buryatensis</name>
    <dbReference type="NCBI Taxonomy" id="2570927"/>
    <lineage>
        <taxon>Bacteria</taxon>
        <taxon>Bacillati</taxon>
        <taxon>Actinomycetota</taxon>
        <taxon>Actinomycetes</taxon>
        <taxon>Glycomycetales</taxon>
        <taxon>Glycomycetaceae</taxon>
        <taxon>Glycomyces</taxon>
    </lineage>
</organism>
<dbReference type="InterPro" id="IPR029044">
    <property type="entry name" value="Nucleotide-diphossugar_trans"/>
</dbReference>
<dbReference type="GO" id="GO:0016757">
    <property type="term" value="F:glycosyltransferase activity"/>
    <property type="evidence" value="ECO:0007669"/>
    <property type="project" value="UniProtKB-KW"/>
</dbReference>
<dbReference type="CDD" id="cd00761">
    <property type="entry name" value="Glyco_tranf_GTA_type"/>
    <property type="match status" value="1"/>
</dbReference>
<feature type="domain" description="Glycosyltransferase 2-like" evidence="4">
    <location>
        <begin position="224"/>
        <end position="330"/>
    </location>
</feature>
<keyword evidence="6" id="KW-1185">Reference proteome</keyword>
<dbReference type="OrthoDB" id="8549922at2"/>
<dbReference type="Pfam" id="PF00535">
    <property type="entry name" value="Glycos_transf_2"/>
    <property type="match status" value="1"/>
</dbReference>
<evidence type="ECO:0000256" key="3">
    <source>
        <dbReference type="ARBA" id="ARBA00022679"/>
    </source>
</evidence>
<reference evidence="5 6" key="2">
    <citation type="submission" date="2019-05" db="EMBL/GenBank/DDBJ databases">
        <title>Glycomyces buryatensis sp. nov.</title>
        <authorList>
            <person name="Nikitina E."/>
        </authorList>
    </citation>
    <scope>NUCLEOTIDE SEQUENCE [LARGE SCALE GENOMIC DNA]</scope>
    <source>
        <strain evidence="5 6">18</strain>
    </source>
</reference>
<dbReference type="EMBL" id="STGY01000003">
    <property type="protein sequence ID" value="THV43469.1"/>
    <property type="molecule type" value="Genomic_DNA"/>
</dbReference>
<evidence type="ECO:0000313" key="5">
    <source>
        <dbReference type="EMBL" id="THV43469.1"/>
    </source>
</evidence>
<comment type="caution">
    <text evidence="5">The sequence shown here is derived from an EMBL/GenBank/DDBJ whole genome shotgun (WGS) entry which is preliminary data.</text>
</comment>
<keyword evidence="3 5" id="KW-0808">Transferase</keyword>
<dbReference type="InterPro" id="IPR050834">
    <property type="entry name" value="Glycosyltransf_2"/>
</dbReference>
<accession>A0A4S8QPX5</accession>
<dbReference type="RefSeq" id="WP_136532678.1">
    <property type="nucleotide sequence ID" value="NZ_STGY01000003.1"/>
</dbReference>
<protein>
    <submittedName>
        <fullName evidence="5">Glycosyltransferase</fullName>
    </submittedName>
</protein>
<dbReference type="Proteomes" id="UP000308760">
    <property type="component" value="Unassembled WGS sequence"/>
</dbReference>